<proteinExistence type="predicted"/>
<organism evidence="3 4">
    <name type="scientific">Caenorhabditis nigoni</name>
    <dbReference type="NCBI Taxonomy" id="1611254"/>
    <lineage>
        <taxon>Eukaryota</taxon>
        <taxon>Metazoa</taxon>
        <taxon>Ecdysozoa</taxon>
        <taxon>Nematoda</taxon>
        <taxon>Chromadorea</taxon>
        <taxon>Rhabditida</taxon>
        <taxon>Rhabditina</taxon>
        <taxon>Rhabditomorpha</taxon>
        <taxon>Rhabditoidea</taxon>
        <taxon>Rhabditidae</taxon>
        <taxon>Peloderinae</taxon>
        <taxon>Caenorhabditis</taxon>
    </lineage>
</organism>
<feature type="region of interest" description="Disordered" evidence="2">
    <location>
        <begin position="1"/>
        <end position="45"/>
    </location>
</feature>
<feature type="coiled-coil region" evidence="1">
    <location>
        <begin position="415"/>
        <end position="442"/>
    </location>
</feature>
<dbReference type="EMBL" id="PDUG01000003">
    <property type="protein sequence ID" value="PIC41539.1"/>
    <property type="molecule type" value="Genomic_DNA"/>
</dbReference>
<evidence type="ECO:0000256" key="2">
    <source>
        <dbReference type="SAM" id="MobiDB-lite"/>
    </source>
</evidence>
<feature type="compositionally biased region" description="Pro residues" evidence="2">
    <location>
        <begin position="1"/>
        <end position="11"/>
    </location>
</feature>
<sequence length="471" mass="53240">MSNKDPPPPPGTIGTVKKISPTPPTVSTLPAPQTDDVAKKTTKTTKTTEEMYLNGNVPYYGGYYPNGTVNRNYSNHNNSNGNRIRSTSGQRYHLPFATSSAQTTTTSGGTSSEDNPPPPPPSSNGNGFIHRHQNRTHTISDTVAMAGDDLSNVPAAVIIQLEKANRTIASQNLEIERLKSLQNEHLETGLLKKQIQEMEKEMRSSRSRFLEQQELLAEMSREMDNLLREKLKTQANFQDLEKKYKKAKFASRELAKILENDLCGTPTTSHAPFDYRSDEEETISLFEQSRNRSKLQKEQEIGEKARKIREKSDGEFLEKLIGENELLIIDLERERKIGESLQEDLEKSRALIIDKDEQLEELKLKLGKAETKATQCESDLTRTSTDLAMERLRCEALTAELHEIEGIFRNTHSTIQAYAAENEQLEDRCREAHRQIVTLNSKLEAQGIDLVTTKRTLRTLRETNEPRSGPF</sequence>
<dbReference type="AlphaFoldDB" id="A0A2G5UPV5"/>
<dbReference type="Proteomes" id="UP000230233">
    <property type="component" value="Chromosome III"/>
</dbReference>
<feature type="coiled-coil region" evidence="1">
    <location>
        <begin position="345"/>
        <end position="379"/>
    </location>
</feature>
<name>A0A2G5UPV5_9PELO</name>
<dbReference type="STRING" id="1611254.A0A2G5UPV5"/>
<dbReference type="OrthoDB" id="5850475at2759"/>
<protein>
    <submittedName>
        <fullName evidence="3">Uncharacterized protein</fullName>
    </submittedName>
</protein>
<reference evidence="4" key="1">
    <citation type="submission" date="2017-10" db="EMBL/GenBank/DDBJ databases">
        <title>Rapid genome shrinkage in a self-fertile nematode reveals novel sperm competition proteins.</title>
        <authorList>
            <person name="Yin D."/>
            <person name="Schwarz E.M."/>
            <person name="Thomas C.G."/>
            <person name="Felde R.L."/>
            <person name="Korf I.F."/>
            <person name="Cutter A.D."/>
            <person name="Schartner C.M."/>
            <person name="Ralston E.J."/>
            <person name="Meyer B.J."/>
            <person name="Haag E.S."/>
        </authorList>
    </citation>
    <scope>NUCLEOTIDE SEQUENCE [LARGE SCALE GENOMIC DNA]</scope>
    <source>
        <strain evidence="4">JU1422</strain>
    </source>
</reference>
<keyword evidence="4" id="KW-1185">Reference proteome</keyword>
<comment type="caution">
    <text evidence="3">The sequence shown here is derived from an EMBL/GenBank/DDBJ whole genome shotgun (WGS) entry which is preliminary data.</text>
</comment>
<evidence type="ECO:0000313" key="4">
    <source>
        <dbReference type="Proteomes" id="UP000230233"/>
    </source>
</evidence>
<keyword evidence="1" id="KW-0175">Coiled coil</keyword>
<gene>
    <name evidence="3" type="primary">Cni-H06I04.1</name>
    <name evidence="3" type="synonym">Cnig_chr_III.g8923</name>
    <name evidence="3" type="ORF">B9Z55_008923</name>
</gene>
<feature type="coiled-coil region" evidence="1">
    <location>
        <begin position="161"/>
        <end position="243"/>
    </location>
</feature>
<feature type="region of interest" description="Disordered" evidence="2">
    <location>
        <begin position="99"/>
        <end position="130"/>
    </location>
</feature>
<feature type="compositionally biased region" description="Low complexity" evidence="2">
    <location>
        <begin position="99"/>
        <end position="112"/>
    </location>
</feature>
<accession>A0A2G5UPV5</accession>
<evidence type="ECO:0000256" key="1">
    <source>
        <dbReference type="SAM" id="Coils"/>
    </source>
</evidence>
<evidence type="ECO:0000313" key="3">
    <source>
        <dbReference type="EMBL" id="PIC41539.1"/>
    </source>
</evidence>